<protein>
    <submittedName>
        <fullName evidence="2">WGS project CCBQ000000000 data, contig 00041</fullName>
    </submittedName>
</protein>
<evidence type="ECO:0000256" key="1">
    <source>
        <dbReference type="SAM" id="SignalP"/>
    </source>
</evidence>
<dbReference type="EMBL" id="CCBQ010000013">
    <property type="protein sequence ID" value="CDO92421.1"/>
    <property type="molecule type" value="Genomic_DNA"/>
</dbReference>
<reference evidence="2 3" key="1">
    <citation type="submission" date="2014-03" db="EMBL/GenBank/DDBJ databases">
        <title>The genome of Kluyveromyces dobzhanskii.</title>
        <authorList>
            <person name="Nystedt B."/>
            <person name="Astrom S."/>
        </authorList>
    </citation>
    <scope>NUCLEOTIDE SEQUENCE [LARGE SCALE GENOMIC DNA]</scope>
    <source>
        <strain evidence="2 3">CBS 2104</strain>
    </source>
</reference>
<dbReference type="OrthoDB" id="4036433at2759"/>
<accession>A0A0A8L2D8</accession>
<dbReference type="Proteomes" id="UP000031516">
    <property type="component" value="Unassembled WGS sequence"/>
</dbReference>
<dbReference type="AlphaFoldDB" id="A0A0A8L2D8"/>
<organism evidence="2 3">
    <name type="scientific">Kluyveromyces dobzhanskii CBS 2104</name>
    <dbReference type="NCBI Taxonomy" id="1427455"/>
    <lineage>
        <taxon>Eukaryota</taxon>
        <taxon>Fungi</taxon>
        <taxon>Dikarya</taxon>
        <taxon>Ascomycota</taxon>
        <taxon>Saccharomycotina</taxon>
        <taxon>Saccharomycetes</taxon>
        <taxon>Saccharomycetales</taxon>
        <taxon>Saccharomycetaceae</taxon>
        <taxon>Kluyveromyces</taxon>
    </lineage>
</organism>
<keyword evidence="3" id="KW-1185">Reference proteome</keyword>
<evidence type="ECO:0000313" key="3">
    <source>
        <dbReference type="Proteomes" id="UP000031516"/>
    </source>
</evidence>
<keyword evidence="1" id="KW-0732">Signal</keyword>
<gene>
    <name evidence="2" type="ORF">KLDO_g741</name>
</gene>
<feature type="signal peptide" evidence="1">
    <location>
        <begin position="1"/>
        <end position="34"/>
    </location>
</feature>
<evidence type="ECO:0000313" key="2">
    <source>
        <dbReference type="EMBL" id="CDO92421.1"/>
    </source>
</evidence>
<sequence length="356" mass="41386">MRDSSAAAYGNRKLLIISLVITLWSWFSRKPTKSNNIINDSLESYKICVNNNIPEKQCLDYFKIHTLERASTNFSKEDFAKICACYEQQQEDMSLTQVENIDQNIHDFKDCFNSQLMTPEIRSNFTWQYPVVMGLAVLGWGVFKTKAWKSEYEGENDGLGSFAVDVKQMIDDVKIKQTIMTELLNRTNQKIFELEYDSEVWEKIQELEQIQTRLQLLLDQTKRESNFELSKINNNLRSLTAVERKEPKWPFVIEEKEKGLLFDMTTKKGLDQWKTYVSKSDVKEKLETTQLPQLTPLSYSPISPDLSKVNLFDKNGKPYRRVFLPGTGWVARDTCIQIMKDASSPNIDQNKNSITY</sequence>
<proteinExistence type="predicted"/>
<feature type="chain" id="PRO_5002054809" evidence="1">
    <location>
        <begin position="35"/>
        <end position="356"/>
    </location>
</feature>
<comment type="caution">
    <text evidence="2">The sequence shown here is derived from an EMBL/GenBank/DDBJ whole genome shotgun (WGS) entry which is preliminary data.</text>
</comment>
<name>A0A0A8L2D8_9SACH</name>